<dbReference type="PROSITE" id="PS50005">
    <property type="entry name" value="TPR"/>
    <property type="match status" value="1"/>
</dbReference>
<protein>
    <submittedName>
        <fullName evidence="3">Aspartyl asparaginyl beta-hydroxylase-like</fullName>
    </submittedName>
</protein>
<evidence type="ECO:0000313" key="3">
    <source>
        <dbReference type="EMBL" id="CAB3994073.1"/>
    </source>
</evidence>
<dbReference type="EMBL" id="CACRXK020002387">
    <property type="protein sequence ID" value="CAB3994073.1"/>
    <property type="molecule type" value="Genomic_DNA"/>
</dbReference>
<keyword evidence="2" id="KW-0812">Transmembrane</keyword>
<evidence type="ECO:0000313" key="4">
    <source>
        <dbReference type="Proteomes" id="UP001152795"/>
    </source>
</evidence>
<feature type="transmembrane region" description="Helical" evidence="2">
    <location>
        <begin position="30"/>
        <end position="51"/>
    </location>
</feature>
<dbReference type="Pfam" id="PF13432">
    <property type="entry name" value="TPR_16"/>
    <property type="match status" value="2"/>
</dbReference>
<keyword evidence="2" id="KW-0472">Membrane</keyword>
<dbReference type="InterPro" id="IPR039038">
    <property type="entry name" value="ASPH"/>
</dbReference>
<proteinExistence type="predicted"/>
<dbReference type="SMART" id="SM00028">
    <property type="entry name" value="TPR"/>
    <property type="match status" value="2"/>
</dbReference>
<dbReference type="PANTHER" id="PTHR12366:SF29">
    <property type="entry name" value="ASPARTYL BETA-HYDROXYLASE, ISOFORM L"/>
    <property type="match status" value="1"/>
</dbReference>
<comment type="caution">
    <text evidence="3">The sequence shown here is derived from an EMBL/GenBank/DDBJ whole genome shotgun (WGS) entry which is preliminary data.</text>
</comment>
<dbReference type="SUPFAM" id="SSF48452">
    <property type="entry name" value="TPR-like"/>
    <property type="match status" value="1"/>
</dbReference>
<dbReference type="InterPro" id="IPR011990">
    <property type="entry name" value="TPR-like_helical_dom_sf"/>
</dbReference>
<gene>
    <name evidence="3" type="ORF">PACLA_8A049832</name>
</gene>
<dbReference type="Pfam" id="PF13181">
    <property type="entry name" value="TPR_8"/>
    <property type="match status" value="1"/>
</dbReference>
<feature type="compositionally biased region" description="Basic and acidic residues" evidence="1">
    <location>
        <begin position="62"/>
        <end position="76"/>
    </location>
</feature>
<dbReference type="AlphaFoldDB" id="A0A7D9HYT3"/>
<dbReference type="Proteomes" id="UP001152795">
    <property type="component" value="Unassembled WGS sequence"/>
</dbReference>
<organism evidence="3 4">
    <name type="scientific">Paramuricea clavata</name>
    <name type="common">Red gorgonian</name>
    <name type="synonym">Violescent sea-whip</name>
    <dbReference type="NCBI Taxonomy" id="317549"/>
    <lineage>
        <taxon>Eukaryota</taxon>
        <taxon>Metazoa</taxon>
        <taxon>Cnidaria</taxon>
        <taxon>Anthozoa</taxon>
        <taxon>Octocorallia</taxon>
        <taxon>Malacalcyonacea</taxon>
        <taxon>Plexauridae</taxon>
        <taxon>Paramuricea</taxon>
    </lineage>
</organism>
<evidence type="ECO:0000256" key="2">
    <source>
        <dbReference type="SAM" id="Phobius"/>
    </source>
</evidence>
<keyword evidence="2" id="KW-1133">Transmembrane helix</keyword>
<sequence>MSARQRKKEAKQERQKGPGSKKKPKDSDQLWKIVVAFIVIIAIATAAIYLVRSKTPQTVNVKTDETEPKRPKEKPGKTKTSSKSQTNKKAQDKPKEKATKKASQETIITNSYDKTISKELDEAEKLLKTRKHEKAKRAFEKLVKDHPASPRATHGLAKSLDELADVMRSNEILQEAIDTYGKVGKVKDCPMPLKRMAVLRQAERVSFLGKAYIAVHVLESLAAELPDDLEVWNKLGVQCLLNGNQGRAKKAFKQALNINPNGGFALVHMGFIIKSESKYEEAIPLLQKGIATGEPGVDDSRFYFHLGDAFYRTGKHKEAYEVFDEGAKHGHFLSTMQRSIYNAQAPLRAKPFWEPKETPYHNYLKYGLHFEVVTPDYFRPSVAHIQEHVLSFL</sequence>
<feature type="region of interest" description="Disordered" evidence="1">
    <location>
        <begin position="1"/>
        <end position="27"/>
    </location>
</feature>
<evidence type="ECO:0000256" key="1">
    <source>
        <dbReference type="SAM" id="MobiDB-lite"/>
    </source>
</evidence>
<reference evidence="3" key="1">
    <citation type="submission" date="2020-04" db="EMBL/GenBank/DDBJ databases">
        <authorList>
            <person name="Alioto T."/>
            <person name="Alioto T."/>
            <person name="Gomez Garrido J."/>
        </authorList>
    </citation>
    <scope>NUCLEOTIDE SEQUENCE</scope>
    <source>
        <strain evidence="3">A484AB</strain>
    </source>
</reference>
<dbReference type="GO" id="GO:0005783">
    <property type="term" value="C:endoplasmic reticulum"/>
    <property type="evidence" value="ECO:0007669"/>
    <property type="project" value="TreeGrafter"/>
</dbReference>
<name>A0A7D9HYT3_PARCT</name>
<feature type="compositionally biased region" description="Low complexity" evidence="1">
    <location>
        <begin position="78"/>
        <end position="88"/>
    </location>
</feature>
<feature type="region of interest" description="Disordered" evidence="1">
    <location>
        <begin position="59"/>
        <end position="104"/>
    </location>
</feature>
<accession>A0A7D9HYT3</accession>
<keyword evidence="4" id="KW-1185">Reference proteome</keyword>
<dbReference type="OrthoDB" id="438431at2759"/>
<dbReference type="PANTHER" id="PTHR12366">
    <property type="entry name" value="ASPARTYL/ASPARAGINYL BETA-HYDROXYLASE"/>
    <property type="match status" value="1"/>
</dbReference>
<dbReference type="InterPro" id="IPR019734">
    <property type="entry name" value="TPR_rpt"/>
</dbReference>
<feature type="compositionally biased region" description="Basic and acidic residues" evidence="1">
    <location>
        <begin position="89"/>
        <end position="103"/>
    </location>
</feature>
<dbReference type="GO" id="GO:0062101">
    <property type="term" value="F:peptidyl-aspartic acid 3-dioxygenase activity"/>
    <property type="evidence" value="ECO:0007669"/>
    <property type="project" value="InterPro"/>
</dbReference>
<dbReference type="Gene3D" id="1.25.40.10">
    <property type="entry name" value="Tetratricopeptide repeat domain"/>
    <property type="match status" value="2"/>
</dbReference>